<feature type="compositionally biased region" description="Low complexity" evidence="1">
    <location>
        <begin position="40"/>
        <end position="61"/>
    </location>
</feature>
<evidence type="ECO:0000313" key="2">
    <source>
        <dbReference type="EMBL" id="MBB4689850.1"/>
    </source>
</evidence>
<dbReference type="PROSITE" id="PS51257">
    <property type="entry name" value="PROKAR_LIPOPROTEIN"/>
    <property type="match status" value="1"/>
</dbReference>
<dbReference type="AlphaFoldDB" id="A0A840J764"/>
<dbReference type="EMBL" id="JACHMG010000002">
    <property type="protein sequence ID" value="MBB4689850.1"/>
    <property type="molecule type" value="Genomic_DNA"/>
</dbReference>
<feature type="compositionally biased region" description="Polar residues" evidence="1">
    <location>
        <begin position="29"/>
        <end position="39"/>
    </location>
</feature>
<dbReference type="RefSeq" id="WP_184785077.1">
    <property type="nucleotide sequence ID" value="NZ_JACHMG010000002.1"/>
</dbReference>
<organism evidence="2 3">
    <name type="scientific">Amycolatopsis jiangsuensis</name>
    <dbReference type="NCBI Taxonomy" id="1181879"/>
    <lineage>
        <taxon>Bacteria</taxon>
        <taxon>Bacillati</taxon>
        <taxon>Actinomycetota</taxon>
        <taxon>Actinomycetes</taxon>
        <taxon>Pseudonocardiales</taxon>
        <taxon>Pseudonocardiaceae</taxon>
        <taxon>Amycolatopsis</taxon>
    </lineage>
</organism>
<dbReference type="Proteomes" id="UP000581769">
    <property type="component" value="Unassembled WGS sequence"/>
</dbReference>
<reference evidence="2 3" key="1">
    <citation type="submission" date="2020-08" db="EMBL/GenBank/DDBJ databases">
        <title>Sequencing the genomes of 1000 actinobacteria strains.</title>
        <authorList>
            <person name="Klenk H.-P."/>
        </authorList>
    </citation>
    <scope>NUCLEOTIDE SEQUENCE [LARGE SCALE GENOMIC DNA]</scope>
    <source>
        <strain evidence="2 3">DSM 45859</strain>
    </source>
</reference>
<protein>
    <recommendedName>
        <fullName evidence="4">Lipoprotein</fullName>
    </recommendedName>
</protein>
<name>A0A840J764_9PSEU</name>
<feature type="region of interest" description="Disordered" evidence="1">
    <location>
        <begin position="27"/>
        <end position="64"/>
    </location>
</feature>
<gene>
    <name evidence="2" type="ORF">BJY18_007402</name>
</gene>
<sequence length="201" mass="20067">MTPKPPRITRLVLVALVAGTLGLTGCGPKSSSGTAAGPQTSSSVTAAASPTDSTSSSAVPSNCPTENTRAFAKTRLVADLGLTAGTFHRYIYKPFKAGAFTKGTKGRVLALVKAAATAAADAKLLSNAMKNIQANPTLCNVLYQPMADLATHLAALKSDVTAGNLGSIDSAGSLVSGLLAKATSNGLSVTETTNTAGTSQG</sequence>
<proteinExistence type="predicted"/>
<evidence type="ECO:0008006" key="4">
    <source>
        <dbReference type="Google" id="ProtNLM"/>
    </source>
</evidence>
<evidence type="ECO:0000313" key="3">
    <source>
        <dbReference type="Proteomes" id="UP000581769"/>
    </source>
</evidence>
<keyword evidence="3" id="KW-1185">Reference proteome</keyword>
<comment type="caution">
    <text evidence="2">The sequence shown here is derived from an EMBL/GenBank/DDBJ whole genome shotgun (WGS) entry which is preliminary data.</text>
</comment>
<evidence type="ECO:0000256" key="1">
    <source>
        <dbReference type="SAM" id="MobiDB-lite"/>
    </source>
</evidence>
<accession>A0A840J764</accession>